<evidence type="ECO:0000259" key="11">
    <source>
        <dbReference type="PROSITE" id="PS50109"/>
    </source>
</evidence>
<keyword evidence="10" id="KW-0472">Membrane</keyword>
<protein>
    <recommendedName>
        <fullName evidence="2">histidine kinase</fullName>
        <ecNumber evidence="2">2.7.13.3</ecNumber>
    </recommendedName>
</protein>
<dbReference type="InterPro" id="IPR036890">
    <property type="entry name" value="HATPase_C_sf"/>
</dbReference>
<dbReference type="PANTHER" id="PTHR41523">
    <property type="entry name" value="TWO-COMPONENT SYSTEM SENSOR PROTEIN"/>
    <property type="match status" value="1"/>
</dbReference>
<keyword evidence="4" id="KW-0808">Transferase</keyword>
<evidence type="ECO:0000256" key="4">
    <source>
        <dbReference type="ARBA" id="ARBA00022679"/>
    </source>
</evidence>
<evidence type="ECO:0000256" key="3">
    <source>
        <dbReference type="ARBA" id="ARBA00022553"/>
    </source>
</evidence>
<keyword evidence="13" id="KW-1185">Reference proteome</keyword>
<dbReference type="Proteomes" id="UP000677244">
    <property type="component" value="Unassembled WGS sequence"/>
</dbReference>
<dbReference type="InterPro" id="IPR011495">
    <property type="entry name" value="Sig_transdc_His_kin_sub2_dim/P"/>
</dbReference>
<keyword evidence="10" id="KW-0812">Transmembrane</keyword>
<dbReference type="EC" id="2.7.13.3" evidence="2"/>
<dbReference type="InterPro" id="IPR019734">
    <property type="entry name" value="TPR_rpt"/>
</dbReference>
<keyword evidence="3" id="KW-0597">Phosphoprotein</keyword>
<keyword evidence="9" id="KW-0175">Coiled coil</keyword>
<dbReference type="Pfam" id="PF13181">
    <property type="entry name" value="TPR_8"/>
    <property type="match status" value="1"/>
</dbReference>
<dbReference type="InterPro" id="IPR011990">
    <property type="entry name" value="TPR-like_helical_dom_sf"/>
</dbReference>
<dbReference type="Gene3D" id="1.25.40.10">
    <property type="entry name" value="Tetratricopeptide repeat domain"/>
    <property type="match status" value="2"/>
</dbReference>
<gene>
    <name evidence="12" type="ORF">J7I42_28800</name>
</gene>
<evidence type="ECO:0000313" key="13">
    <source>
        <dbReference type="Proteomes" id="UP000677244"/>
    </source>
</evidence>
<dbReference type="InterPro" id="IPR005467">
    <property type="entry name" value="His_kinase_dom"/>
</dbReference>
<proteinExistence type="predicted"/>
<keyword evidence="5" id="KW-0547">Nucleotide-binding</keyword>
<evidence type="ECO:0000313" key="12">
    <source>
        <dbReference type="EMBL" id="MBO9204322.1"/>
    </source>
</evidence>
<dbReference type="PROSITE" id="PS50109">
    <property type="entry name" value="HIS_KIN"/>
    <property type="match status" value="1"/>
</dbReference>
<dbReference type="Pfam" id="PF07568">
    <property type="entry name" value="HisKA_2"/>
    <property type="match status" value="1"/>
</dbReference>
<feature type="domain" description="Histidine kinase" evidence="11">
    <location>
        <begin position="656"/>
        <end position="849"/>
    </location>
</feature>
<name>A0ABS3Z2C6_9BACT</name>
<keyword evidence="8" id="KW-0802">TPR repeat</keyword>
<evidence type="ECO:0000256" key="6">
    <source>
        <dbReference type="ARBA" id="ARBA00022777"/>
    </source>
</evidence>
<sequence length="850" mass="98208">MPLLRLAAFFLNKKRDNNRVICFITSIIILLVTPLFSFSQRIWNEQSQLLLQLRKSKEDTSRVHVLLKLGRYFTYREYYVYKTGNPLTQLDSAIWFADQAFHLSETLKYENGKNEASLIKGDAFIRKNDVGSALNVLGSLRDSTRFRFLIILGRHYLFHKERTQHDFDSSILFLEQASKIAPLNLSATWQPERTHIRAMVSFITEGLQPSKKLYQQTIAEVSMPGNEEREALLWYELATLIPLRENTGITRLHCYEKMCSLYRKSGNQEREAFVLKTIADIHLVNGRLDQSETALLDALDRYKAIGYRELHYIYDLLAVTYRNKGDFNKCIFYGLKAIESIEATNDSTSALTFYRRLANMYREIGQPDKSVEWYSKTLNNRVFNAGDNFYKFRDAGFFARELVKIKKEKEALAYILDINAKNKPIGVDAQACLVGSLAYCYQAVNQHRQAEKYYLELIKLAGQLKEDNEITTDVYSEIGQFFINKLQYGKAIAYLKKALSTAESTNSLAQMKDINLMLFRADSGLGNYTSAIQHVLRHKQLSDSLLNETKNWQIQELEVQFETAKKEKDIKLLNNQNQLQRITVEQANRTKNITRAFVALLLIIVALLFNRYLIKQRSNRKLEANQKELDQKNLFLETLNAEQDKLLKEKEWLIKEVHHRVKNNLQMVTGLLYSQSIYLEDETARLAVNDSLRRMQAMSLIHQKLYQDDNTTTIAMPVYINELVHYLHESFDTNNQITFEQSIEPLELDVSQAIPLGLIITEGIVNAIKYAFLNERKGHVSLLLQHKGRDQLVLKISDNGIGLPAGFDTREHHSLGLDLMRGLTRQLKGSFNIESNEGVHITVRFPVLIK</sequence>
<organism evidence="12 13">
    <name type="scientific">Niastella soli</name>
    <dbReference type="NCBI Taxonomy" id="2821487"/>
    <lineage>
        <taxon>Bacteria</taxon>
        <taxon>Pseudomonadati</taxon>
        <taxon>Bacteroidota</taxon>
        <taxon>Chitinophagia</taxon>
        <taxon>Chitinophagales</taxon>
        <taxon>Chitinophagaceae</taxon>
        <taxon>Niastella</taxon>
    </lineage>
</organism>
<dbReference type="Gene3D" id="3.30.450.20">
    <property type="entry name" value="PAS domain"/>
    <property type="match status" value="1"/>
</dbReference>
<dbReference type="PANTHER" id="PTHR41523:SF8">
    <property type="entry name" value="ETHYLENE RESPONSE SENSOR PROTEIN"/>
    <property type="match status" value="1"/>
</dbReference>
<reference evidence="12 13" key="1">
    <citation type="submission" date="2021-03" db="EMBL/GenBank/DDBJ databases">
        <title>Assistant Professor.</title>
        <authorList>
            <person name="Huq M.A."/>
        </authorList>
    </citation>
    <scope>NUCLEOTIDE SEQUENCE [LARGE SCALE GENOMIC DNA]</scope>
    <source>
        <strain evidence="12 13">MAH-29</strain>
    </source>
</reference>
<dbReference type="SUPFAM" id="SSF48452">
    <property type="entry name" value="TPR-like"/>
    <property type="match status" value="1"/>
</dbReference>
<evidence type="ECO:0000256" key="1">
    <source>
        <dbReference type="ARBA" id="ARBA00000085"/>
    </source>
</evidence>
<dbReference type="RefSeq" id="WP_209142775.1">
    <property type="nucleotide sequence ID" value="NZ_JAGHKO010000011.1"/>
</dbReference>
<evidence type="ECO:0000256" key="10">
    <source>
        <dbReference type="SAM" id="Phobius"/>
    </source>
</evidence>
<comment type="catalytic activity">
    <reaction evidence="1">
        <text>ATP + protein L-histidine = ADP + protein N-phospho-L-histidine.</text>
        <dbReference type="EC" id="2.7.13.3"/>
    </reaction>
</comment>
<evidence type="ECO:0000256" key="9">
    <source>
        <dbReference type="SAM" id="Coils"/>
    </source>
</evidence>
<evidence type="ECO:0000256" key="5">
    <source>
        <dbReference type="ARBA" id="ARBA00022741"/>
    </source>
</evidence>
<evidence type="ECO:0000256" key="2">
    <source>
        <dbReference type="ARBA" id="ARBA00012438"/>
    </source>
</evidence>
<keyword evidence="6" id="KW-0418">Kinase</keyword>
<dbReference type="Gene3D" id="3.30.565.10">
    <property type="entry name" value="Histidine kinase-like ATPase, C-terminal domain"/>
    <property type="match status" value="1"/>
</dbReference>
<dbReference type="Pfam" id="PF02518">
    <property type="entry name" value="HATPase_c"/>
    <property type="match status" value="1"/>
</dbReference>
<evidence type="ECO:0000256" key="8">
    <source>
        <dbReference type="PROSITE-ProRule" id="PRU00339"/>
    </source>
</evidence>
<feature type="repeat" description="TPR" evidence="8">
    <location>
        <begin position="472"/>
        <end position="505"/>
    </location>
</feature>
<keyword evidence="7" id="KW-0067">ATP-binding</keyword>
<comment type="caution">
    <text evidence="12">The sequence shown here is derived from an EMBL/GenBank/DDBJ whole genome shotgun (WGS) entry which is preliminary data.</text>
</comment>
<feature type="transmembrane region" description="Helical" evidence="10">
    <location>
        <begin position="20"/>
        <end position="38"/>
    </location>
</feature>
<dbReference type="PROSITE" id="PS50005">
    <property type="entry name" value="TPR"/>
    <property type="match status" value="1"/>
</dbReference>
<evidence type="ECO:0000256" key="7">
    <source>
        <dbReference type="ARBA" id="ARBA00022840"/>
    </source>
</evidence>
<dbReference type="EMBL" id="JAGHKO010000011">
    <property type="protein sequence ID" value="MBO9204322.1"/>
    <property type="molecule type" value="Genomic_DNA"/>
</dbReference>
<dbReference type="SMART" id="SM00028">
    <property type="entry name" value="TPR"/>
    <property type="match status" value="5"/>
</dbReference>
<accession>A0ABS3Z2C6</accession>
<dbReference type="SMART" id="SM00387">
    <property type="entry name" value="HATPase_c"/>
    <property type="match status" value="1"/>
</dbReference>
<dbReference type="SUPFAM" id="SSF55874">
    <property type="entry name" value="ATPase domain of HSP90 chaperone/DNA topoisomerase II/histidine kinase"/>
    <property type="match status" value="1"/>
</dbReference>
<feature type="transmembrane region" description="Helical" evidence="10">
    <location>
        <begin position="596"/>
        <end position="614"/>
    </location>
</feature>
<dbReference type="InterPro" id="IPR003594">
    <property type="entry name" value="HATPase_dom"/>
</dbReference>
<feature type="coiled-coil region" evidence="9">
    <location>
        <begin position="619"/>
        <end position="656"/>
    </location>
</feature>
<keyword evidence="10" id="KW-1133">Transmembrane helix</keyword>